<name>A0AAV4SU40_CAEEX</name>
<proteinExistence type="predicted"/>
<keyword evidence="2" id="KW-1185">Reference proteome</keyword>
<reference evidence="1 2" key="1">
    <citation type="submission" date="2021-06" db="EMBL/GenBank/DDBJ databases">
        <title>Caerostris extrusa draft genome.</title>
        <authorList>
            <person name="Kono N."/>
            <person name="Arakawa K."/>
        </authorList>
    </citation>
    <scope>NUCLEOTIDE SEQUENCE [LARGE SCALE GENOMIC DNA]</scope>
</reference>
<sequence>MDCVILVICGDRVILVVRLDRDTLGSCNNCDSHGLCNSCDMRRSCDTCGMRGSCDACDTHGSCDTCDKIMFLDSSSDHFFIPLKLRKFFSVAPVIPVYGFIYHVEKYASRFKNFTLSFSVSRNSRAENYAAGVTICRKNKPSNGSKE</sequence>
<evidence type="ECO:0000313" key="1">
    <source>
        <dbReference type="EMBL" id="GIY37605.1"/>
    </source>
</evidence>
<dbReference type="Proteomes" id="UP001054945">
    <property type="component" value="Unassembled WGS sequence"/>
</dbReference>
<evidence type="ECO:0000313" key="2">
    <source>
        <dbReference type="Proteomes" id="UP001054945"/>
    </source>
</evidence>
<accession>A0AAV4SU40</accession>
<comment type="caution">
    <text evidence="1">The sequence shown here is derived from an EMBL/GenBank/DDBJ whole genome shotgun (WGS) entry which is preliminary data.</text>
</comment>
<organism evidence="1 2">
    <name type="scientific">Caerostris extrusa</name>
    <name type="common">Bark spider</name>
    <name type="synonym">Caerostris bankana</name>
    <dbReference type="NCBI Taxonomy" id="172846"/>
    <lineage>
        <taxon>Eukaryota</taxon>
        <taxon>Metazoa</taxon>
        <taxon>Ecdysozoa</taxon>
        <taxon>Arthropoda</taxon>
        <taxon>Chelicerata</taxon>
        <taxon>Arachnida</taxon>
        <taxon>Araneae</taxon>
        <taxon>Araneomorphae</taxon>
        <taxon>Entelegynae</taxon>
        <taxon>Araneoidea</taxon>
        <taxon>Araneidae</taxon>
        <taxon>Caerostris</taxon>
    </lineage>
</organism>
<protein>
    <submittedName>
        <fullName evidence="1">Uncharacterized protein</fullName>
    </submittedName>
</protein>
<dbReference type="AlphaFoldDB" id="A0AAV4SU40"/>
<gene>
    <name evidence="1" type="ORF">CEXT_616711</name>
</gene>
<dbReference type="EMBL" id="BPLR01010187">
    <property type="protein sequence ID" value="GIY37605.1"/>
    <property type="molecule type" value="Genomic_DNA"/>
</dbReference>